<dbReference type="InterPro" id="IPR040980">
    <property type="entry name" value="SWI2_SNF2"/>
</dbReference>
<dbReference type="GO" id="GO:0005524">
    <property type="term" value="F:ATP binding"/>
    <property type="evidence" value="ECO:0007669"/>
    <property type="project" value="UniProtKB-KW"/>
</dbReference>
<dbReference type="SUPFAM" id="SSF52540">
    <property type="entry name" value="P-loop containing nucleoside triphosphate hydrolases"/>
    <property type="match status" value="1"/>
</dbReference>
<dbReference type="InterPro" id="IPR055180">
    <property type="entry name" value="HsdR_RecA-like_helicase_dom_2"/>
</dbReference>
<evidence type="ECO:0000313" key="2">
    <source>
        <dbReference type="EMBL" id="EXZ42031.1"/>
    </source>
</evidence>
<protein>
    <submittedName>
        <fullName evidence="2">DEAD/DEAH box helicase family protein</fullName>
    </submittedName>
</protein>
<dbReference type="EMBL" id="JGDM01000147">
    <property type="protein sequence ID" value="EXZ42031.1"/>
    <property type="molecule type" value="Genomic_DNA"/>
</dbReference>
<gene>
    <name evidence="2" type="ORF">M076_4855</name>
</gene>
<dbReference type="PANTHER" id="PTHR42927:SF1">
    <property type="entry name" value="HELICASE SUPERFAMILY 1 AND 2 DOMAIN-CONTAINING PROTEIN"/>
    <property type="match status" value="1"/>
</dbReference>
<dbReference type="InterPro" id="IPR014001">
    <property type="entry name" value="Helicase_ATP-bd"/>
</dbReference>
<dbReference type="PROSITE" id="PS51192">
    <property type="entry name" value="HELICASE_ATP_BIND_1"/>
    <property type="match status" value="1"/>
</dbReference>
<dbReference type="Gene3D" id="3.40.50.300">
    <property type="entry name" value="P-loop containing nucleotide triphosphate hydrolases"/>
    <property type="match status" value="3"/>
</dbReference>
<dbReference type="AlphaFoldDB" id="A0A016BND4"/>
<dbReference type="SMART" id="SM00487">
    <property type="entry name" value="DEXDc"/>
    <property type="match status" value="1"/>
</dbReference>
<dbReference type="GO" id="GO:0003677">
    <property type="term" value="F:DNA binding"/>
    <property type="evidence" value="ECO:0007669"/>
    <property type="project" value="UniProtKB-KW"/>
</dbReference>
<dbReference type="GO" id="GO:0009035">
    <property type="term" value="F:type I site-specific deoxyribonuclease activity"/>
    <property type="evidence" value="ECO:0007669"/>
    <property type="project" value="UniProtKB-EC"/>
</dbReference>
<dbReference type="Pfam" id="PF04313">
    <property type="entry name" value="HSDR_N"/>
    <property type="match status" value="1"/>
</dbReference>
<dbReference type="InterPro" id="IPR007409">
    <property type="entry name" value="Restrct_endonuc_type1_HsdR_N"/>
</dbReference>
<keyword evidence="2" id="KW-0347">Helicase</keyword>
<dbReference type="GO" id="GO:0004386">
    <property type="term" value="F:helicase activity"/>
    <property type="evidence" value="ECO:0007669"/>
    <property type="project" value="UniProtKB-KW"/>
</dbReference>
<keyword evidence="2" id="KW-0547">Nucleotide-binding</keyword>
<dbReference type="Pfam" id="PF18766">
    <property type="entry name" value="SWI2_SNF2"/>
    <property type="match status" value="1"/>
</dbReference>
<reference evidence="2 3" key="1">
    <citation type="submission" date="2014-02" db="EMBL/GenBank/DDBJ databases">
        <authorList>
            <person name="Sears C."/>
            <person name="Carroll K."/>
            <person name="Sack B.R."/>
            <person name="Qadri F."/>
            <person name="Myers L.L."/>
            <person name="Chung G.-T."/>
            <person name="Escheverria P."/>
            <person name="Fraser C.M."/>
            <person name="Sadzewicz L."/>
            <person name="Shefchek K.A."/>
            <person name="Tallon L."/>
            <person name="Das S.P."/>
            <person name="Daugherty S."/>
            <person name="Mongodin E.F."/>
        </authorList>
    </citation>
    <scope>NUCLEOTIDE SEQUENCE [LARGE SCALE GENOMIC DNA]</scope>
    <source>
        <strain evidence="2 3">2-F-2 #4</strain>
    </source>
</reference>
<dbReference type="RefSeq" id="WP_005815643.1">
    <property type="nucleotide sequence ID" value="NZ_JGDM01000147.1"/>
</dbReference>
<proteinExistence type="predicted"/>
<dbReference type="InterPro" id="IPR027417">
    <property type="entry name" value="P-loop_NTPase"/>
</dbReference>
<sequence length="1006" mass="115384">MDTSETGLEKIIVDWLRDHNGYEQETPHAYNKDFALVDKWVERFVTETQPEKVKQSMCFASPSERFKFFTRLANEITKRGVTDVLRKGYKFNGSTFNLYYPLPSELNPSAKVAYEHNIFGVIRQVMYSKVNTNEIDFVVFINGLPLATFELKNNFTGQTCENAIAQYRSDRDPKELLLQKKRCAVHFAVDDFQVWMCTTLAGKDSWFLPFNCGVNGGAGNPVIEGDTMTSYLWKDILTKPTLSNIIENFAQVISSEDKKTHKVKETVIWPRYHQLDAVRSLLNVTKMSPIGRRFLIQHSAGSGKSNSITWLAYQLVTLLQQNQEPFFDSIIVVTDRVNLDKQIRDNINAFQRLNNLVGWADKSGTLRELLTGGKKIIISTIFKFSFILDEIGSSLKDKRFAIIIDEAHSSQNGSLSANLATGISGNATPVVPLKTGSYTYEKDDYPSMVADNSDMTYGDSEDIEDKIHRIIKGRKMAKNANYYAFTATPKNKTLEMFGDKVERINEEPLYIPFHEYTMKQAIEEGFILDVLKNYTPYSSYYRVLKAVEDDPEYDKKKALGKIRVYVEHQPETIEKKAEIIVEHFLKKVYMKIGGKARAMVITSSIERSIEFYKVITKMLEERNSPYKAIVAFTDKVINGKVVTEAELNGFPSAEIEQRVEQEPYRLLIVADKFQTGYDQPLLHTMYVDKQISDLKAVQTLSRLNRCHPKKQDTFVLDFANDPEMIRQSFQRYYKTTILEGESDVNKLNDLTETIEAFNFYTQDDVDQVATLKLMGTDEDRPRIDSIIDAVVVRFKTELNEDDQIKCKSAIKNFNRCYPYFSAILPYESPEWEKQYVFYSLLVKKLPKLKIDDYTDGLLDDINFDKYRIVKEEERAIVLENEDTNVRPIPVGTGGGKPQPEIDALSSIVKDFNDTYGNIEWKNRDEVQRQIEELPARIATSVDFANAVRNGDKQVAQITFNDDIINIVAAMLEEKTEFVQTYFANPDFQNFVNARVFQAAVSQLTNI</sequence>
<dbReference type="Pfam" id="PF22679">
    <property type="entry name" value="T1R_D3-like"/>
    <property type="match status" value="1"/>
</dbReference>
<dbReference type="PANTHER" id="PTHR42927">
    <property type="entry name" value="HELICASE SUPERFAMILY 1 AND 2 DOMAIN-CONTAINING PROTEIN"/>
    <property type="match status" value="1"/>
</dbReference>
<comment type="caution">
    <text evidence="2">The sequence shown here is derived from an EMBL/GenBank/DDBJ whole genome shotgun (WGS) entry which is preliminary data.</text>
</comment>
<dbReference type="GO" id="GO:0009307">
    <property type="term" value="P:DNA restriction-modification system"/>
    <property type="evidence" value="ECO:0007669"/>
    <property type="project" value="UniProtKB-KW"/>
</dbReference>
<name>A0A016BND4_BACFG</name>
<evidence type="ECO:0000313" key="3">
    <source>
        <dbReference type="Proteomes" id="UP000022272"/>
    </source>
</evidence>
<evidence type="ECO:0000259" key="1">
    <source>
        <dbReference type="PROSITE" id="PS51192"/>
    </source>
</evidence>
<dbReference type="Proteomes" id="UP000022272">
    <property type="component" value="Unassembled WGS sequence"/>
</dbReference>
<dbReference type="PATRIC" id="fig|1339280.3.peg.4619"/>
<organism evidence="2 3">
    <name type="scientific">Bacteroides fragilis str. 2-F-2 #4</name>
    <dbReference type="NCBI Taxonomy" id="1339280"/>
    <lineage>
        <taxon>Bacteria</taxon>
        <taxon>Pseudomonadati</taxon>
        <taxon>Bacteroidota</taxon>
        <taxon>Bacteroidia</taxon>
        <taxon>Bacteroidales</taxon>
        <taxon>Bacteroidaceae</taxon>
        <taxon>Bacteroides</taxon>
    </lineage>
</organism>
<feature type="domain" description="Helicase ATP-binding" evidence="1">
    <location>
        <begin position="285"/>
        <end position="507"/>
    </location>
</feature>
<keyword evidence="2" id="KW-0067">ATP-binding</keyword>
<dbReference type="Gene3D" id="3.90.1570.50">
    <property type="match status" value="1"/>
</dbReference>
<keyword evidence="2" id="KW-0378">Hydrolase</keyword>
<accession>A0A016BND4</accession>